<dbReference type="PROSITE" id="PS50033">
    <property type="entry name" value="UBX"/>
    <property type="match status" value="1"/>
</dbReference>
<organism evidence="3">
    <name type="scientific">Amphora coffeiformis</name>
    <dbReference type="NCBI Taxonomy" id="265554"/>
    <lineage>
        <taxon>Eukaryota</taxon>
        <taxon>Sar</taxon>
        <taxon>Stramenopiles</taxon>
        <taxon>Ochrophyta</taxon>
        <taxon>Bacillariophyta</taxon>
        <taxon>Bacillariophyceae</taxon>
        <taxon>Bacillariophycidae</taxon>
        <taxon>Thalassiophysales</taxon>
        <taxon>Catenulaceae</taxon>
        <taxon>Amphora</taxon>
    </lineage>
</organism>
<dbReference type="InterPro" id="IPR050730">
    <property type="entry name" value="UBX_domain-protein"/>
</dbReference>
<dbReference type="Gene3D" id="1.10.8.10">
    <property type="entry name" value="DNA helicase RuvA subunit, C-terminal domain"/>
    <property type="match status" value="1"/>
</dbReference>
<dbReference type="InterPro" id="IPR003903">
    <property type="entry name" value="UIM_dom"/>
</dbReference>
<evidence type="ECO:0000256" key="1">
    <source>
        <dbReference type="SAM" id="MobiDB-lite"/>
    </source>
</evidence>
<feature type="region of interest" description="Disordered" evidence="1">
    <location>
        <begin position="303"/>
        <end position="327"/>
    </location>
</feature>
<feature type="region of interest" description="Disordered" evidence="1">
    <location>
        <begin position="132"/>
        <end position="173"/>
    </location>
</feature>
<feature type="domain" description="UBX" evidence="2">
    <location>
        <begin position="393"/>
        <end position="472"/>
    </location>
</feature>
<accession>A0A7S3L2W8</accession>
<proteinExistence type="predicted"/>
<gene>
    <name evidence="3" type="ORF">ACOF00016_LOCUS5209</name>
</gene>
<dbReference type="InterPro" id="IPR029071">
    <property type="entry name" value="Ubiquitin-like_domsf"/>
</dbReference>
<dbReference type="InterPro" id="IPR006577">
    <property type="entry name" value="UAS"/>
</dbReference>
<dbReference type="Gene3D" id="3.40.30.10">
    <property type="entry name" value="Glutaredoxin"/>
    <property type="match status" value="1"/>
</dbReference>
<dbReference type="SUPFAM" id="SSF52833">
    <property type="entry name" value="Thioredoxin-like"/>
    <property type="match status" value="1"/>
</dbReference>
<sequence length="475" mass="52562">MASDELVSQFMAFSGSSDVDVAKNYLEMSGNNVETAVGLFMEHNAAGGGGGGAGAAAGFGAPGGDLGDIRAPDETRTMRLMDDGTGGHVAGAGGMAAMLAHDPQYRVMYEMMEEQLSRSAFAPQAAVDARRAVNEAAARGSGDDDDEAEDYKYDDDDDDENMEDDEPPAPPRLEDMFSPPTRLMHKAGGFQGARQVAKDSKRWLLVNIQKDSEFSSHALNRDVWRNDLVENLIREGFIFWQEMDVSPEGSQYVQRYHVYDFPHIAIIDPRTARLMWKKEGWTQQNPITAETFAEMAMDFCSRNSFDRPPQAPRPPGAKAPPVKEKPVYELTEDEQLQAAMRASMEDVSAPANEEGDNEVECLGTKDEMMEEDSKPPAQPSFIDELLKVVVEDEPVKGARMQLRMPDGKRVVRRFNPTDPVKIIYAFLAQSNDEVKGGREFNLMAGYPPKDLWPDVDKTVEECGLSGQAITVRWKD</sequence>
<feature type="compositionally biased region" description="Pro residues" evidence="1">
    <location>
        <begin position="309"/>
        <end position="318"/>
    </location>
</feature>
<protein>
    <recommendedName>
        <fullName evidence="2">UBX domain-containing protein</fullName>
    </recommendedName>
</protein>
<dbReference type="GO" id="GO:0043161">
    <property type="term" value="P:proteasome-mediated ubiquitin-dependent protein catabolic process"/>
    <property type="evidence" value="ECO:0007669"/>
    <property type="project" value="TreeGrafter"/>
</dbReference>
<dbReference type="SUPFAM" id="SSF46934">
    <property type="entry name" value="UBA-like"/>
    <property type="match status" value="1"/>
</dbReference>
<dbReference type="PANTHER" id="PTHR23322:SF6">
    <property type="entry name" value="UBX DOMAIN-CONTAINING PROTEIN 7"/>
    <property type="match status" value="1"/>
</dbReference>
<reference evidence="3" key="1">
    <citation type="submission" date="2021-01" db="EMBL/GenBank/DDBJ databases">
        <authorList>
            <person name="Corre E."/>
            <person name="Pelletier E."/>
            <person name="Niang G."/>
            <person name="Scheremetjew M."/>
            <person name="Finn R."/>
            <person name="Kale V."/>
            <person name="Holt S."/>
            <person name="Cochrane G."/>
            <person name="Meng A."/>
            <person name="Brown T."/>
            <person name="Cohen L."/>
        </authorList>
    </citation>
    <scope>NUCLEOTIDE SEQUENCE</scope>
    <source>
        <strain evidence="3">CCMP127</strain>
    </source>
</reference>
<name>A0A7S3L2W8_9STRA</name>
<dbReference type="SMART" id="SM00594">
    <property type="entry name" value="UAS"/>
    <property type="match status" value="1"/>
</dbReference>
<dbReference type="InterPro" id="IPR009060">
    <property type="entry name" value="UBA-like_sf"/>
</dbReference>
<dbReference type="CDD" id="cd02958">
    <property type="entry name" value="UAS"/>
    <property type="match status" value="1"/>
</dbReference>
<dbReference type="GO" id="GO:0005634">
    <property type="term" value="C:nucleus"/>
    <property type="evidence" value="ECO:0007669"/>
    <property type="project" value="TreeGrafter"/>
</dbReference>
<evidence type="ECO:0000313" key="3">
    <source>
        <dbReference type="EMBL" id="CAE0407383.1"/>
    </source>
</evidence>
<dbReference type="PANTHER" id="PTHR23322">
    <property type="entry name" value="FAS-ASSOCIATED PROTEIN"/>
    <property type="match status" value="1"/>
</dbReference>
<dbReference type="GO" id="GO:0043130">
    <property type="term" value="F:ubiquitin binding"/>
    <property type="evidence" value="ECO:0007669"/>
    <property type="project" value="TreeGrafter"/>
</dbReference>
<dbReference type="Gene3D" id="3.10.20.90">
    <property type="entry name" value="Phosphatidylinositol 3-kinase Catalytic Subunit, Chain A, domain 1"/>
    <property type="match status" value="1"/>
</dbReference>
<dbReference type="InterPro" id="IPR001012">
    <property type="entry name" value="UBX_dom"/>
</dbReference>
<dbReference type="SUPFAM" id="SSF54236">
    <property type="entry name" value="Ubiquitin-like"/>
    <property type="match status" value="1"/>
</dbReference>
<dbReference type="SMART" id="SM00166">
    <property type="entry name" value="UBX"/>
    <property type="match status" value="1"/>
</dbReference>
<dbReference type="Pfam" id="PF00789">
    <property type="entry name" value="UBX"/>
    <property type="match status" value="1"/>
</dbReference>
<dbReference type="InterPro" id="IPR036249">
    <property type="entry name" value="Thioredoxin-like_sf"/>
</dbReference>
<dbReference type="PROSITE" id="PS50330">
    <property type="entry name" value="UIM"/>
    <property type="match status" value="1"/>
</dbReference>
<evidence type="ECO:0000259" key="2">
    <source>
        <dbReference type="PROSITE" id="PS50033"/>
    </source>
</evidence>
<feature type="compositionally biased region" description="Acidic residues" evidence="1">
    <location>
        <begin position="143"/>
        <end position="167"/>
    </location>
</feature>
<dbReference type="CDD" id="cd14346">
    <property type="entry name" value="UBA_Ubx5_like"/>
    <property type="match status" value="1"/>
</dbReference>
<dbReference type="EMBL" id="HBIM01006118">
    <property type="protein sequence ID" value="CAE0407383.1"/>
    <property type="molecule type" value="Transcribed_RNA"/>
</dbReference>
<dbReference type="Pfam" id="PF14555">
    <property type="entry name" value="UBA_4"/>
    <property type="match status" value="1"/>
</dbReference>
<dbReference type="Pfam" id="PF13899">
    <property type="entry name" value="Thioredoxin_7"/>
    <property type="match status" value="1"/>
</dbReference>
<dbReference type="AlphaFoldDB" id="A0A7S3L2W8"/>